<comment type="similarity">
    <text evidence="2">Belongs to the cyclophilin-type PPIase family.</text>
</comment>
<dbReference type="InterPro" id="IPR044666">
    <property type="entry name" value="Cyclophilin_A-like"/>
</dbReference>
<evidence type="ECO:0000313" key="6">
    <source>
        <dbReference type="Proteomes" id="UP000295371"/>
    </source>
</evidence>
<dbReference type="CDD" id="cd00317">
    <property type="entry name" value="cyclophilin"/>
    <property type="match status" value="1"/>
</dbReference>
<keyword evidence="2 5" id="KW-0413">Isomerase</keyword>
<dbReference type="PRINTS" id="PR00153">
    <property type="entry name" value="CSAPPISMRASE"/>
</dbReference>
<dbReference type="PANTHER" id="PTHR45625">
    <property type="entry name" value="PEPTIDYL-PROLYL CIS-TRANS ISOMERASE-RELATED"/>
    <property type="match status" value="1"/>
</dbReference>
<dbReference type="OrthoDB" id="5507614at2"/>
<keyword evidence="2" id="KW-0697">Rotamase</keyword>
<keyword evidence="6" id="KW-1185">Reference proteome</keyword>
<feature type="region of interest" description="Disordered" evidence="3">
    <location>
        <begin position="217"/>
        <end position="241"/>
    </location>
</feature>
<organism evidence="5 6">
    <name type="scientific">Naumannella halotolerans</name>
    <dbReference type="NCBI Taxonomy" id="993414"/>
    <lineage>
        <taxon>Bacteria</taxon>
        <taxon>Bacillati</taxon>
        <taxon>Actinomycetota</taxon>
        <taxon>Actinomycetes</taxon>
        <taxon>Propionibacteriales</taxon>
        <taxon>Propionibacteriaceae</taxon>
        <taxon>Naumannella</taxon>
    </lineage>
</organism>
<feature type="compositionally biased region" description="Polar residues" evidence="3">
    <location>
        <begin position="219"/>
        <end position="233"/>
    </location>
</feature>
<comment type="caution">
    <text evidence="5">The sequence shown here is derived from an EMBL/GenBank/DDBJ whole genome shotgun (WGS) entry which is preliminary data.</text>
</comment>
<comment type="catalytic activity">
    <reaction evidence="2">
        <text>[protein]-peptidylproline (omega=180) = [protein]-peptidylproline (omega=0)</text>
        <dbReference type="Rhea" id="RHEA:16237"/>
        <dbReference type="Rhea" id="RHEA-COMP:10747"/>
        <dbReference type="Rhea" id="RHEA-COMP:10748"/>
        <dbReference type="ChEBI" id="CHEBI:83833"/>
        <dbReference type="ChEBI" id="CHEBI:83834"/>
        <dbReference type="EC" id="5.2.1.8"/>
    </reaction>
</comment>
<dbReference type="Pfam" id="PF00160">
    <property type="entry name" value="Pro_isomerase"/>
    <property type="match status" value="1"/>
</dbReference>
<reference evidence="5 6" key="1">
    <citation type="submission" date="2019-03" db="EMBL/GenBank/DDBJ databases">
        <title>Genomic Encyclopedia of Archaeal and Bacterial Type Strains, Phase II (KMG-II): from individual species to whole genera.</title>
        <authorList>
            <person name="Goeker M."/>
        </authorList>
    </citation>
    <scope>NUCLEOTIDE SEQUENCE [LARGE SCALE GENOMIC DNA]</scope>
    <source>
        <strain evidence="5 6">DSM 24323</strain>
    </source>
</reference>
<dbReference type="AlphaFoldDB" id="A0A4R7J9Q3"/>
<gene>
    <name evidence="5" type="ORF">CLV29_1260</name>
</gene>
<accession>A0A4R7J9Q3</accession>
<evidence type="ECO:0000259" key="4">
    <source>
        <dbReference type="PROSITE" id="PS50072"/>
    </source>
</evidence>
<evidence type="ECO:0000256" key="2">
    <source>
        <dbReference type="RuleBase" id="RU363019"/>
    </source>
</evidence>
<feature type="domain" description="PPIase cyclophilin-type" evidence="4">
    <location>
        <begin position="94"/>
        <end position="240"/>
    </location>
</feature>
<dbReference type="GO" id="GO:0003755">
    <property type="term" value="F:peptidyl-prolyl cis-trans isomerase activity"/>
    <property type="evidence" value="ECO:0007669"/>
    <property type="project" value="UniProtKB-UniRule"/>
</dbReference>
<protein>
    <recommendedName>
        <fullName evidence="2">Peptidyl-prolyl cis-trans isomerase</fullName>
        <shortName evidence="2">PPIase</shortName>
        <ecNumber evidence="2">5.2.1.8</ecNumber>
    </recommendedName>
</protein>
<evidence type="ECO:0000256" key="1">
    <source>
        <dbReference type="ARBA" id="ARBA00002388"/>
    </source>
</evidence>
<dbReference type="EMBL" id="SOAW01000001">
    <property type="protein sequence ID" value="TDT33636.1"/>
    <property type="molecule type" value="Genomic_DNA"/>
</dbReference>
<dbReference type="InterPro" id="IPR029000">
    <property type="entry name" value="Cyclophilin-like_dom_sf"/>
</dbReference>
<dbReference type="SUPFAM" id="SSF50891">
    <property type="entry name" value="Cyclophilin-like"/>
    <property type="match status" value="1"/>
</dbReference>
<sequence length="241" mass="24836">MWHGTAVSNSQIAPSRSHRTSVRVVPLLVPAVALLVATAGCAPDRAADGEPTAAVTARCDYRADGSPAIPVDPPSPEVDPATAQTRWVVQTNQGDVPITLDYELTPCTASSFSSLASQGYFDGTRCHRLVDTGIFILQCGDPSGTGMGGPGYTFDDELTGVESYPPGTVAMANSGANTNGSQFFLVWADSPLPADYTVFGEMDSAGLEVVNRIAAEGQDGSSADGSGRPNNSAEIVAVTPG</sequence>
<comment type="function">
    <text evidence="1 2">PPIases accelerate the folding of proteins. It catalyzes the cis-trans isomerization of proline imidic peptide bonds in oligopeptides.</text>
</comment>
<dbReference type="PROSITE" id="PS50072">
    <property type="entry name" value="CSA_PPIASE_2"/>
    <property type="match status" value="1"/>
</dbReference>
<dbReference type="EC" id="5.2.1.8" evidence="2"/>
<dbReference type="PANTHER" id="PTHR45625:SF3">
    <property type="entry name" value="PEPTIDYL-PROLYL CIS-TRANS ISOMERASE B-RELATED"/>
    <property type="match status" value="1"/>
</dbReference>
<dbReference type="Proteomes" id="UP000295371">
    <property type="component" value="Unassembled WGS sequence"/>
</dbReference>
<evidence type="ECO:0000313" key="5">
    <source>
        <dbReference type="EMBL" id="TDT33636.1"/>
    </source>
</evidence>
<evidence type="ECO:0000256" key="3">
    <source>
        <dbReference type="SAM" id="MobiDB-lite"/>
    </source>
</evidence>
<dbReference type="Gene3D" id="2.40.100.10">
    <property type="entry name" value="Cyclophilin-like"/>
    <property type="match status" value="1"/>
</dbReference>
<dbReference type="InterPro" id="IPR002130">
    <property type="entry name" value="Cyclophilin-type_PPIase_dom"/>
</dbReference>
<name>A0A4R7J9Q3_9ACTN</name>
<proteinExistence type="inferred from homology"/>